<proteinExistence type="inferred from homology"/>
<dbReference type="CDD" id="cd04366">
    <property type="entry name" value="IlGF_insulin_bombyxin_like"/>
    <property type="match status" value="1"/>
</dbReference>
<name>A0A2S2Q8H6_9HEMI</name>
<sequence length="104" mass="11623">MNVKIFLIVLIFLCVPIIGKVIFNTKTGEFFGWEIPYIFCGDHFTHVLATVCGNNPYSGMPGVQGLKSTIKDLAMECCDQSCTMNYLKQYCVTNSSLSIQKLNL</sequence>
<dbReference type="AlphaFoldDB" id="A0A2S2Q8H6"/>
<dbReference type="Gene3D" id="1.10.100.10">
    <property type="entry name" value="Insulin-like"/>
    <property type="match status" value="1"/>
</dbReference>
<reference evidence="6" key="1">
    <citation type="submission" date="2018-04" db="EMBL/GenBank/DDBJ databases">
        <title>Transcriptome assembly of Sipha flava.</title>
        <authorList>
            <person name="Scully E.D."/>
            <person name="Geib S.M."/>
            <person name="Palmer N.A."/>
            <person name="Koch K."/>
            <person name="Bradshaw J."/>
            <person name="Heng-Moss T."/>
            <person name="Sarath G."/>
        </authorList>
    </citation>
    <scope>NUCLEOTIDE SEQUENCE</scope>
</reference>
<gene>
    <name evidence="6" type="ORF">g.186190</name>
</gene>
<dbReference type="InterPro" id="IPR036438">
    <property type="entry name" value="Insulin-like_sf"/>
</dbReference>
<feature type="chain" id="PRO_5015422824" description="Insulin-like domain-containing protein" evidence="4">
    <location>
        <begin position="20"/>
        <end position="104"/>
    </location>
</feature>
<feature type="domain" description="Insulin-like" evidence="5">
    <location>
        <begin position="37"/>
        <end position="91"/>
    </location>
</feature>
<feature type="signal peptide" evidence="4">
    <location>
        <begin position="1"/>
        <end position="19"/>
    </location>
</feature>
<keyword evidence="2" id="KW-0165">Cleavage on pair of basic residues</keyword>
<organism evidence="6">
    <name type="scientific">Sipha flava</name>
    <name type="common">yellow sugarcane aphid</name>
    <dbReference type="NCBI Taxonomy" id="143950"/>
    <lineage>
        <taxon>Eukaryota</taxon>
        <taxon>Metazoa</taxon>
        <taxon>Ecdysozoa</taxon>
        <taxon>Arthropoda</taxon>
        <taxon>Hexapoda</taxon>
        <taxon>Insecta</taxon>
        <taxon>Pterygota</taxon>
        <taxon>Neoptera</taxon>
        <taxon>Paraneoptera</taxon>
        <taxon>Hemiptera</taxon>
        <taxon>Sternorrhyncha</taxon>
        <taxon>Aphidomorpha</taxon>
        <taxon>Aphidoidea</taxon>
        <taxon>Aphididae</taxon>
        <taxon>Sipha</taxon>
    </lineage>
</organism>
<dbReference type="InterPro" id="IPR016179">
    <property type="entry name" value="Insulin-like"/>
</dbReference>
<dbReference type="EMBL" id="GGMS01004811">
    <property type="protein sequence ID" value="MBY74014.1"/>
    <property type="molecule type" value="Transcribed_RNA"/>
</dbReference>
<evidence type="ECO:0000256" key="3">
    <source>
        <dbReference type="ARBA" id="ARBA00022729"/>
    </source>
</evidence>
<dbReference type="SUPFAM" id="SSF56994">
    <property type="entry name" value="Insulin-like"/>
    <property type="match status" value="1"/>
</dbReference>
<dbReference type="PROSITE" id="PS00262">
    <property type="entry name" value="INSULIN"/>
    <property type="match status" value="1"/>
</dbReference>
<accession>A0A2S2Q8H6</accession>
<evidence type="ECO:0000256" key="1">
    <source>
        <dbReference type="ARBA" id="ARBA00009034"/>
    </source>
</evidence>
<evidence type="ECO:0000256" key="2">
    <source>
        <dbReference type="ARBA" id="ARBA00022685"/>
    </source>
</evidence>
<evidence type="ECO:0000259" key="5">
    <source>
        <dbReference type="SMART" id="SM00078"/>
    </source>
</evidence>
<evidence type="ECO:0000256" key="4">
    <source>
        <dbReference type="SAM" id="SignalP"/>
    </source>
</evidence>
<evidence type="ECO:0000313" key="6">
    <source>
        <dbReference type="EMBL" id="MBY74014.1"/>
    </source>
</evidence>
<protein>
    <recommendedName>
        <fullName evidence="5">Insulin-like domain-containing protein</fullName>
    </recommendedName>
</protein>
<dbReference type="InterPro" id="IPR022353">
    <property type="entry name" value="Insulin_CS"/>
</dbReference>
<comment type="similarity">
    <text evidence="1">Belongs to the insulin family.</text>
</comment>
<dbReference type="SMART" id="SM00078">
    <property type="entry name" value="IlGF"/>
    <property type="match status" value="1"/>
</dbReference>
<keyword evidence="3 4" id="KW-0732">Signal</keyword>
<dbReference type="InterPro" id="IPR022352">
    <property type="entry name" value="Ins/IGF/rlx"/>
</dbReference>
<dbReference type="GO" id="GO:0005179">
    <property type="term" value="F:hormone activity"/>
    <property type="evidence" value="ECO:0007669"/>
    <property type="project" value="InterPro"/>
</dbReference>
<dbReference type="PRINTS" id="PR00276">
    <property type="entry name" value="INSULINFAMLY"/>
</dbReference>
<dbReference type="GO" id="GO:0005576">
    <property type="term" value="C:extracellular region"/>
    <property type="evidence" value="ECO:0007669"/>
    <property type="project" value="InterPro"/>
</dbReference>